<proteinExistence type="predicted"/>
<organism evidence="2">
    <name type="scientific">Tanacetum cinerariifolium</name>
    <name type="common">Dalmatian daisy</name>
    <name type="synonym">Chrysanthemum cinerariifolium</name>
    <dbReference type="NCBI Taxonomy" id="118510"/>
    <lineage>
        <taxon>Eukaryota</taxon>
        <taxon>Viridiplantae</taxon>
        <taxon>Streptophyta</taxon>
        <taxon>Embryophyta</taxon>
        <taxon>Tracheophyta</taxon>
        <taxon>Spermatophyta</taxon>
        <taxon>Magnoliopsida</taxon>
        <taxon>eudicotyledons</taxon>
        <taxon>Gunneridae</taxon>
        <taxon>Pentapetalae</taxon>
        <taxon>asterids</taxon>
        <taxon>campanulids</taxon>
        <taxon>Asterales</taxon>
        <taxon>Asteraceae</taxon>
        <taxon>Asteroideae</taxon>
        <taxon>Anthemideae</taxon>
        <taxon>Anthemidinae</taxon>
        <taxon>Tanacetum</taxon>
    </lineage>
</organism>
<feature type="non-terminal residue" evidence="2">
    <location>
        <position position="1"/>
    </location>
</feature>
<keyword evidence="2" id="KW-0808">Transferase</keyword>
<keyword evidence="2" id="KW-0695">RNA-directed DNA polymerase</keyword>
<dbReference type="EMBL" id="BKCJ010003848">
    <property type="protein sequence ID" value="GEU57542.1"/>
    <property type="molecule type" value="Genomic_DNA"/>
</dbReference>
<sequence>SSSPTSSSTNGDIKFPRLFTLELDKDISVAGKMNSQELRNFIDDKYLPSHTEATRWVKLVPIKVNIFVWRARRDCLPTRTNLEHRGVDLLSSNCPECFTLLGGLFGDLGIIASSRTVLRDVRRFLMILFCNLLIGVIVDTYEGLKHVLPILGGWWIYGLVDPSAFLVDPSPSSSVVDPTKVMGFVPLVDALILSNPKPILQLGLLLFTRLPTKLTLCAKELFKVPYGHSIFFVIASGCRSFITTRLFLSFQGNGLNPFLFSIVSFRIFFHDYMYF</sequence>
<comment type="caution">
    <text evidence="2">The sequence shown here is derived from an EMBL/GenBank/DDBJ whole genome shotgun (WGS) entry which is preliminary data.</text>
</comment>
<evidence type="ECO:0000259" key="1">
    <source>
        <dbReference type="Pfam" id="PF13966"/>
    </source>
</evidence>
<protein>
    <submittedName>
        <fullName evidence="2">RNA-directed DNA polymerase, eukaryota</fullName>
    </submittedName>
</protein>
<name>A0A6L2LA87_TANCI</name>
<keyword evidence="2" id="KW-0548">Nucleotidyltransferase</keyword>
<accession>A0A6L2LA87</accession>
<dbReference type="GO" id="GO:0003964">
    <property type="term" value="F:RNA-directed DNA polymerase activity"/>
    <property type="evidence" value="ECO:0007669"/>
    <property type="project" value="UniProtKB-KW"/>
</dbReference>
<dbReference type="Pfam" id="PF13966">
    <property type="entry name" value="zf-RVT"/>
    <property type="match status" value="1"/>
</dbReference>
<reference evidence="2" key="1">
    <citation type="journal article" date="2019" name="Sci. Rep.">
        <title>Draft genome of Tanacetum cinerariifolium, the natural source of mosquito coil.</title>
        <authorList>
            <person name="Yamashiro T."/>
            <person name="Shiraishi A."/>
            <person name="Satake H."/>
            <person name="Nakayama K."/>
        </authorList>
    </citation>
    <scope>NUCLEOTIDE SEQUENCE</scope>
</reference>
<gene>
    <name evidence="2" type="ORF">Tci_029520</name>
</gene>
<dbReference type="AlphaFoldDB" id="A0A6L2LA87"/>
<dbReference type="InterPro" id="IPR026960">
    <property type="entry name" value="RVT-Znf"/>
</dbReference>
<evidence type="ECO:0000313" key="2">
    <source>
        <dbReference type="EMBL" id="GEU57542.1"/>
    </source>
</evidence>
<feature type="domain" description="Reverse transcriptase zinc-binding" evidence="1">
    <location>
        <begin position="50"/>
        <end position="97"/>
    </location>
</feature>